<dbReference type="PANTHER" id="PTHR42724:SF1">
    <property type="entry name" value="TETRAACYLDISACCHARIDE 4'-KINASE, MITOCHONDRIAL-RELATED"/>
    <property type="match status" value="1"/>
</dbReference>
<evidence type="ECO:0000256" key="4">
    <source>
        <dbReference type="ARBA" id="ARBA00016436"/>
    </source>
</evidence>
<name>A0A1I4GUE9_9FIRM</name>
<comment type="similarity">
    <text evidence="13">Belongs to the LpxK family.</text>
</comment>
<dbReference type="SUPFAM" id="SSF52540">
    <property type="entry name" value="P-loop containing nucleoside triphosphate hydrolases"/>
    <property type="match status" value="1"/>
</dbReference>
<evidence type="ECO:0000256" key="3">
    <source>
        <dbReference type="ARBA" id="ARBA00012071"/>
    </source>
</evidence>
<dbReference type="EC" id="2.7.1.130" evidence="3 13"/>
<dbReference type="GO" id="GO:0005886">
    <property type="term" value="C:plasma membrane"/>
    <property type="evidence" value="ECO:0007669"/>
    <property type="project" value="TreeGrafter"/>
</dbReference>
<feature type="binding site" evidence="13">
    <location>
        <begin position="67"/>
        <end position="74"/>
    </location>
    <ligand>
        <name>ATP</name>
        <dbReference type="ChEBI" id="CHEBI:30616"/>
    </ligand>
</feature>
<keyword evidence="14" id="KW-1133">Transmembrane helix</keyword>
<keyword evidence="14" id="KW-0472">Membrane</keyword>
<dbReference type="GO" id="GO:0009245">
    <property type="term" value="P:lipid A biosynthetic process"/>
    <property type="evidence" value="ECO:0007669"/>
    <property type="project" value="UniProtKB-UniRule"/>
</dbReference>
<dbReference type="GO" id="GO:0009244">
    <property type="term" value="P:lipopolysaccharide core region biosynthetic process"/>
    <property type="evidence" value="ECO:0007669"/>
    <property type="project" value="TreeGrafter"/>
</dbReference>
<evidence type="ECO:0000256" key="11">
    <source>
        <dbReference type="ARBA" id="ARBA00023098"/>
    </source>
</evidence>
<dbReference type="Pfam" id="PF02606">
    <property type="entry name" value="LpxK"/>
    <property type="match status" value="1"/>
</dbReference>
<dbReference type="RefSeq" id="WP_089860291.1">
    <property type="nucleotide sequence ID" value="NZ_FOTI01000008.1"/>
</dbReference>
<evidence type="ECO:0000256" key="14">
    <source>
        <dbReference type="SAM" id="Phobius"/>
    </source>
</evidence>
<feature type="transmembrane region" description="Helical" evidence="14">
    <location>
        <begin position="26"/>
        <end position="45"/>
    </location>
</feature>
<comment type="catalytic activity">
    <reaction evidence="13">
        <text>a lipid A disaccharide + ATP = a lipid IVA + ADP + H(+)</text>
        <dbReference type="Rhea" id="RHEA:67840"/>
        <dbReference type="ChEBI" id="CHEBI:15378"/>
        <dbReference type="ChEBI" id="CHEBI:30616"/>
        <dbReference type="ChEBI" id="CHEBI:176343"/>
        <dbReference type="ChEBI" id="CHEBI:176425"/>
        <dbReference type="ChEBI" id="CHEBI:456216"/>
        <dbReference type="EC" id="2.7.1.130"/>
    </reaction>
</comment>
<reference evidence="15 16" key="1">
    <citation type="submission" date="2016-10" db="EMBL/GenBank/DDBJ databases">
        <authorList>
            <person name="de Groot N.N."/>
        </authorList>
    </citation>
    <scope>NUCLEOTIDE SEQUENCE [LARGE SCALE GENOMIC DNA]</scope>
    <source>
        <strain evidence="15 16">ATCC 51327</strain>
    </source>
</reference>
<dbReference type="HAMAP" id="MF_00409">
    <property type="entry name" value="LpxK"/>
    <property type="match status" value="1"/>
</dbReference>
<proteinExistence type="inferred from homology"/>
<dbReference type="GO" id="GO:0005524">
    <property type="term" value="F:ATP binding"/>
    <property type="evidence" value="ECO:0007669"/>
    <property type="project" value="UniProtKB-UniRule"/>
</dbReference>
<evidence type="ECO:0000256" key="2">
    <source>
        <dbReference type="ARBA" id="ARBA00004870"/>
    </source>
</evidence>
<keyword evidence="14" id="KW-0812">Transmembrane</keyword>
<accession>A0A1I4GUE9</accession>
<evidence type="ECO:0000256" key="12">
    <source>
        <dbReference type="ARBA" id="ARBA00029757"/>
    </source>
</evidence>
<evidence type="ECO:0000256" key="5">
    <source>
        <dbReference type="ARBA" id="ARBA00022516"/>
    </source>
</evidence>
<sequence>MLYLQKYIEKIIRGEKTGYLAAVLKWLLFLLSLFYSCLAKLRYYLYQHNILQRKKAEVPVISIGNLATGGTGKTPFVAFLAEELGKDYQIAIISRGYGAEKEVVEPFLISDQAGLYAAAAQAGDELFMLARNNSELIFIRSAERAAGAKLAVEKGADLILLDDGFQHYQLERDLDIVLIDALRPFDQAKVLPAGFLREPATALKRADLFLLTRSDNVDWNQLKAIQDSLLEYSPDNDGVFTAVTELKGCISVAGQEKKAIDFLAGKKVFAFSGIGSPTAFKKSIEITGARLVSYKVFADHYNYQQEDLLTLLDQYSASQADLILTTEKDAVKLFDFAEMIGDLPFYYLQIAMEINESAQLIEVIKNKLALRKARHKN</sequence>
<dbReference type="STRING" id="29563.SAMN02983006_00881"/>
<dbReference type="AlphaFoldDB" id="A0A1I4GUE9"/>
<evidence type="ECO:0000256" key="9">
    <source>
        <dbReference type="ARBA" id="ARBA00022777"/>
    </source>
</evidence>
<keyword evidence="9 13" id="KW-0418">Kinase</keyword>
<dbReference type="GO" id="GO:0009029">
    <property type="term" value="F:lipid-A 4'-kinase activity"/>
    <property type="evidence" value="ECO:0007669"/>
    <property type="project" value="UniProtKB-UniRule"/>
</dbReference>
<dbReference type="InterPro" id="IPR027417">
    <property type="entry name" value="P-loop_NTPase"/>
</dbReference>
<keyword evidence="5 13" id="KW-0444">Lipid biosynthesis</keyword>
<keyword evidence="8 13" id="KW-0547">Nucleotide-binding</keyword>
<keyword evidence="7 13" id="KW-0808">Transferase</keyword>
<evidence type="ECO:0000256" key="10">
    <source>
        <dbReference type="ARBA" id="ARBA00022840"/>
    </source>
</evidence>
<keyword evidence="6 13" id="KW-0441">Lipid A biosynthesis</keyword>
<keyword evidence="10 13" id="KW-0067">ATP-binding</keyword>
<dbReference type="Proteomes" id="UP000199006">
    <property type="component" value="Unassembled WGS sequence"/>
</dbReference>
<organism evidence="15 16">
    <name type="scientific">Halanaerobium salsuginis</name>
    <dbReference type="NCBI Taxonomy" id="29563"/>
    <lineage>
        <taxon>Bacteria</taxon>
        <taxon>Bacillati</taxon>
        <taxon>Bacillota</taxon>
        <taxon>Clostridia</taxon>
        <taxon>Halanaerobiales</taxon>
        <taxon>Halanaerobiaceae</taxon>
        <taxon>Halanaerobium</taxon>
    </lineage>
</organism>
<dbReference type="EMBL" id="FOTI01000008">
    <property type="protein sequence ID" value="SFL33654.1"/>
    <property type="molecule type" value="Genomic_DNA"/>
</dbReference>
<evidence type="ECO:0000256" key="8">
    <source>
        <dbReference type="ARBA" id="ARBA00022741"/>
    </source>
</evidence>
<evidence type="ECO:0000256" key="7">
    <source>
        <dbReference type="ARBA" id="ARBA00022679"/>
    </source>
</evidence>
<evidence type="ECO:0000256" key="13">
    <source>
        <dbReference type="HAMAP-Rule" id="MF_00409"/>
    </source>
</evidence>
<dbReference type="UniPathway" id="UPA00359">
    <property type="reaction ID" value="UER00482"/>
</dbReference>
<evidence type="ECO:0000256" key="1">
    <source>
        <dbReference type="ARBA" id="ARBA00002274"/>
    </source>
</evidence>
<evidence type="ECO:0000313" key="16">
    <source>
        <dbReference type="Proteomes" id="UP000199006"/>
    </source>
</evidence>
<evidence type="ECO:0000313" key="15">
    <source>
        <dbReference type="EMBL" id="SFL33654.1"/>
    </source>
</evidence>
<protein>
    <recommendedName>
        <fullName evidence="4 13">Tetraacyldisaccharide 4'-kinase</fullName>
        <ecNumber evidence="3 13">2.7.1.130</ecNumber>
    </recommendedName>
    <alternativeName>
        <fullName evidence="12 13">Lipid A 4'-kinase</fullName>
    </alternativeName>
</protein>
<dbReference type="PANTHER" id="PTHR42724">
    <property type="entry name" value="TETRAACYLDISACCHARIDE 4'-KINASE"/>
    <property type="match status" value="1"/>
</dbReference>
<dbReference type="NCBIfam" id="TIGR00682">
    <property type="entry name" value="lpxK"/>
    <property type="match status" value="1"/>
</dbReference>
<gene>
    <name evidence="13" type="primary">lpxK</name>
    <name evidence="15" type="ORF">SAMN02983006_00881</name>
</gene>
<evidence type="ECO:0000256" key="6">
    <source>
        <dbReference type="ARBA" id="ARBA00022556"/>
    </source>
</evidence>
<comment type="pathway">
    <text evidence="2 13">Glycolipid biosynthesis; lipid IV(A) biosynthesis; lipid IV(A) from (3R)-3-hydroxytetradecanoyl-[acyl-carrier-protein] and UDP-N-acetyl-alpha-D-glucosamine: step 6/6.</text>
</comment>
<keyword evidence="16" id="KW-1185">Reference proteome</keyword>
<dbReference type="InterPro" id="IPR003758">
    <property type="entry name" value="LpxK"/>
</dbReference>
<comment type="function">
    <text evidence="1 13">Transfers the gamma-phosphate of ATP to the 4'-position of a tetraacyldisaccharide 1-phosphate intermediate (termed DS-1-P) to form tetraacyldisaccharide 1,4'-bis-phosphate (lipid IVA).</text>
</comment>
<keyword evidence="11 13" id="KW-0443">Lipid metabolism</keyword>
<dbReference type="OrthoDB" id="9789797at2"/>